<evidence type="ECO:0000256" key="12">
    <source>
        <dbReference type="SAM" id="Phobius"/>
    </source>
</evidence>
<feature type="domain" description="Cytochrome b561" evidence="13">
    <location>
        <begin position="1"/>
        <end position="200"/>
    </location>
</feature>
<evidence type="ECO:0000256" key="8">
    <source>
        <dbReference type="ARBA" id="ARBA00022989"/>
    </source>
</evidence>
<feature type="transmembrane region" description="Helical" evidence="12">
    <location>
        <begin position="179"/>
        <end position="197"/>
    </location>
</feature>
<evidence type="ECO:0000256" key="2">
    <source>
        <dbReference type="ARBA" id="ARBA00004141"/>
    </source>
</evidence>
<feature type="transmembrane region" description="Helical" evidence="12">
    <location>
        <begin position="138"/>
        <end position="159"/>
    </location>
</feature>
<gene>
    <name evidence="14" type="ORF">AB1Y20_022210</name>
</gene>
<accession>A0AB34JHQ5</accession>
<proteinExistence type="predicted"/>
<reference evidence="14 15" key="1">
    <citation type="journal article" date="2024" name="Science">
        <title>Giant polyketide synthase enzymes in the biosynthesis of giant marine polyether toxins.</title>
        <authorList>
            <person name="Fallon T.R."/>
            <person name="Shende V.V."/>
            <person name="Wierzbicki I.H."/>
            <person name="Pendleton A.L."/>
            <person name="Watervoot N.F."/>
            <person name="Auber R.P."/>
            <person name="Gonzalez D.J."/>
            <person name="Wisecaver J.H."/>
            <person name="Moore B.S."/>
        </authorList>
    </citation>
    <scope>NUCLEOTIDE SEQUENCE [LARGE SCALE GENOMIC DNA]</scope>
    <source>
        <strain evidence="14 15">12B1</strain>
    </source>
</reference>
<evidence type="ECO:0000256" key="1">
    <source>
        <dbReference type="ARBA" id="ARBA00001970"/>
    </source>
</evidence>
<keyword evidence="7" id="KW-0249">Electron transport</keyword>
<evidence type="ECO:0000256" key="4">
    <source>
        <dbReference type="ARBA" id="ARBA00022617"/>
    </source>
</evidence>
<keyword evidence="9" id="KW-0408">Iron</keyword>
<evidence type="ECO:0000256" key="9">
    <source>
        <dbReference type="ARBA" id="ARBA00023004"/>
    </source>
</evidence>
<dbReference type="AlphaFoldDB" id="A0AB34JHQ5"/>
<feature type="transmembrane region" description="Helical" evidence="12">
    <location>
        <begin position="31"/>
        <end position="52"/>
    </location>
</feature>
<evidence type="ECO:0000256" key="11">
    <source>
        <dbReference type="SAM" id="MobiDB-lite"/>
    </source>
</evidence>
<dbReference type="SMART" id="SM00665">
    <property type="entry name" value="B561"/>
    <property type="match status" value="1"/>
</dbReference>
<dbReference type="GO" id="GO:0046872">
    <property type="term" value="F:metal ion binding"/>
    <property type="evidence" value="ECO:0007669"/>
    <property type="project" value="UniProtKB-KW"/>
</dbReference>
<dbReference type="InterPro" id="IPR045150">
    <property type="entry name" value="CYB561D1/2"/>
</dbReference>
<keyword evidence="5 12" id="KW-0812">Transmembrane</keyword>
<evidence type="ECO:0000313" key="15">
    <source>
        <dbReference type="Proteomes" id="UP001515480"/>
    </source>
</evidence>
<dbReference type="PROSITE" id="PS50939">
    <property type="entry name" value="CYTOCHROME_B561"/>
    <property type="match status" value="1"/>
</dbReference>
<keyword evidence="4" id="KW-0349">Heme</keyword>
<evidence type="ECO:0000256" key="5">
    <source>
        <dbReference type="ARBA" id="ARBA00022692"/>
    </source>
</evidence>
<dbReference type="EMBL" id="JBGBPQ010000008">
    <property type="protein sequence ID" value="KAL1520637.1"/>
    <property type="molecule type" value="Genomic_DNA"/>
</dbReference>
<organism evidence="14 15">
    <name type="scientific">Prymnesium parvum</name>
    <name type="common">Toxic golden alga</name>
    <dbReference type="NCBI Taxonomy" id="97485"/>
    <lineage>
        <taxon>Eukaryota</taxon>
        <taxon>Haptista</taxon>
        <taxon>Haptophyta</taxon>
        <taxon>Prymnesiophyceae</taxon>
        <taxon>Prymnesiales</taxon>
        <taxon>Prymnesiaceae</taxon>
        <taxon>Prymnesium</taxon>
    </lineage>
</organism>
<comment type="cofactor">
    <cofactor evidence="1">
        <name>heme b</name>
        <dbReference type="ChEBI" id="CHEBI:60344"/>
    </cofactor>
</comment>
<dbReference type="InterPro" id="IPR006593">
    <property type="entry name" value="Cyt_b561/ferric_Rdtase_TM"/>
</dbReference>
<feature type="transmembrane region" description="Helical" evidence="12">
    <location>
        <begin position="73"/>
        <end position="93"/>
    </location>
</feature>
<protein>
    <recommendedName>
        <fullName evidence="13">Cytochrome b561 domain-containing protein</fullName>
    </recommendedName>
</protein>
<dbReference type="PANTHER" id="PTHR15422">
    <property type="entry name" value="OS05G0565100 PROTEIN"/>
    <property type="match status" value="1"/>
</dbReference>
<dbReference type="GO" id="GO:0016020">
    <property type="term" value="C:membrane"/>
    <property type="evidence" value="ECO:0007669"/>
    <property type="project" value="UniProtKB-SubCell"/>
</dbReference>
<keyword evidence="15" id="KW-1185">Reference proteome</keyword>
<comment type="caution">
    <text evidence="14">The sequence shown here is derived from an EMBL/GenBank/DDBJ whole genome shotgun (WGS) entry which is preliminary data.</text>
</comment>
<keyword evidence="3" id="KW-0813">Transport</keyword>
<evidence type="ECO:0000256" key="3">
    <source>
        <dbReference type="ARBA" id="ARBA00022448"/>
    </source>
</evidence>
<name>A0AB34JHQ5_PRYPA</name>
<evidence type="ECO:0000259" key="13">
    <source>
        <dbReference type="PROSITE" id="PS50939"/>
    </source>
</evidence>
<keyword evidence="6" id="KW-0479">Metal-binding</keyword>
<dbReference type="Proteomes" id="UP001515480">
    <property type="component" value="Unassembled WGS sequence"/>
</dbReference>
<sequence length="246" mass="26778">MNSSESESLGNISKGPSPAHHGFDNTTLLHAYLSVLAFVVLFPLAGATARYADKSRDTIVSPSKTWLRVHRGLAWAGLGCVVGGLVFMEWHKIEGGHPHLHSSHALWGAAAYVLASFQIALSVLRPARSVPPTLKRRLWKLLHVLAAVSIFITGLVATWLGVEKGISHGASYSQEVMGLYQAVLVVGAILFAALEFARYEGYLSNAPWDEKARLRAVGDSSTDEAVRRMESQPDLPSEVELRERGK</sequence>
<evidence type="ECO:0000256" key="7">
    <source>
        <dbReference type="ARBA" id="ARBA00022982"/>
    </source>
</evidence>
<comment type="subcellular location">
    <subcellularLocation>
        <location evidence="2">Membrane</location>
        <topology evidence="2">Multi-pass membrane protein</topology>
    </subcellularLocation>
</comment>
<evidence type="ECO:0000256" key="10">
    <source>
        <dbReference type="ARBA" id="ARBA00023136"/>
    </source>
</evidence>
<feature type="region of interest" description="Disordered" evidence="11">
    <location>
        <begin position="218"/>
        <end position="246"/>
    </location>
</feature>
<dbReference type="CDD" id="cd08760">
    <property type="entry name" value="Cyt_b561_FRRS1_like"/>
    <property type="match status" value="1"/>
</dbReference>
<dbReference type="Pfam" id="PF03188">
    <property type="entry name" value="Cytochrom_B561"/>
    <property type="match status" value="1"/>
</dbReference>
<evidence type="ECO:0000313" key="14">
    <source>
        <dbReference type="EMBL" id="KAL1520637.1"/>
    </source>
</evidence>
<dbReference type="Gene3D" id="1.20.120.1770">
    <property type="match status" value="1"/>
</dbReference>
<keyword evidence="10 12" id="KW-0472">Membrane</keyword>
<evidence type="ECO:0000256" key="6">
    <source>
        <dbReference type="ARBA" id="ARBA00022723"/>
    </source>
</evidence>
<dbReference type="GO" id="GO:0140575">
    <property type="term" value="F:transmembrane monodehydroascorbate reductase activity"/>
    <property type="evidence" value="ECO:0007669"/>
    <property type="project" value="InterPro"/>
</dbReference>
<keyword evidence="8 12" id="KW-1133">Transmembrane helix</keyword>
<feature type="transmembrane region" description="Helical" evidence="12">
    <location>
        <begin position="105"/>
        <end position="126"/>
    </location>
</feature>